<dbReference type="EMBL" id="JANAKD010000200">
    <property type="protein sequence ID" value="KAJ3496338.1"/>
    <property type="molecule type" value="Genomic_DNA"/>
</dbReference>
<gene>
    <name evidence="1" type="ORF">NLG97_g2729</name>
</gene>
<protein>
    <submittedName>
        <fullName evidence="1">Uncharacterized protein</fullName>
    </submittedName>
</protein>
<evidence type="ECO:0000313" key="1">
    <source>
        <dbReference type="EMBL" id="KAJ3496338.1"/>
    </source>
</evidence>
<keyword evidence="2" id="KW-1185">Reference proteome</keyword>
<proteinExistence type="predicted"/>
<organism evidence="1 2">
    <name type="scientific">Lecanicillium saksenae</name>
    <dbReference type="NCBI Taxonomy" id="468837"/>
    <lineage>
        <taxon>Eukaryota</taxon>
        <taxon>Fungi</taxon>
        <taxon>Dikarya</taxon>
        <taxon>Ascomycota</taxon>
        <taxon>Pezizomycotina</taxon>
        <taxon>Sordariomycetes</taxon>
        <taxon>Hypocreomycetidae</taxon>
        <taxon>Hypocreales</taxon>
        <taxon>Cordycipitaceae</taxon>
        <taxon>Lecanicillium</taxon>
    </lineage>
</organism>
<comment type="caution">
    <text evidence="1">The sequence shown here is derived from an EMBL/GenBank/DDBJ whole genome shotgun (WGS) entry which is preliminary data.</text>
</comment>
<evidence type="ECO:0000313" key="2">
    <source>
        <dbReference type="Proteomes" id="UP001148737"/>
    </source>
</evidence>
<sequence length="683" mass="75421">MFTDISPAFFLAAKERFREYWNISFKPLDITKDPLSQGFEPAAFDLIVAANVLYATPCLKETLTNVCKLLHLSGKLLLEELYSETKFTNFVTGILPGWWDGGVDGRPDEPYISLAQWDVELQTAGFNGVDDFTFDAAPLYYVNSYIFVTPYATPSVARTIRSEFGIAFATCEVDGLHHANIGLVVDVFEKFQRHIDQKAILAEQEYIIHDGVINVGRMFPFSSSGWLHSITESEVNGKELEVILHGETCSTEPSKLHQDDAPAHGAQNVNVTKPDINIEIHSRQANGAVCSLTDFERPLFRPDACYLLVGGLGGLGSALARWMVEHNARNLIFLSRSGGENASDKRLLMELESQSCHVSVIKGSISTLSDVQWVMSSTSVPLKGIFNLSMVLHDASLLKMSLDEWNTATEPKVQGTWNLHQTSLSHTLDFFVLFSSMCGIFGMPGQANYAAANAFMDAFVQYRHQCGLPASVLDLGAVEGVGHVAENPHILERSSWLETVRLSQRELFEAVKFAILVGAPHVSTGAGFINVAQIITTIRATSQSQTLDISSHFLDGRFSSYIGSATEPNGADELTSGNELSEFLKSSAEDPAKLKSPSSVEFISTQITKWVFDLLIKPVEDESEIDISRSLADVSFDSLATVEMRTWWRRTFGLEISVLEIMSFTSFAALGEYVVMGLVRRLE</sequence>
<name>A0ACC1R1B9_9HYPO</name>
<accession>A0ACC1R1B9</accession>
<reference evidence="1" key="1">
    <citation type="submission" date="2022-07" db="EMBL/GenBank/DDBJ databases">
        <title>Genome Sequence of Lecanicillium saksenae.</title>
        <authorList>
            <person name="Buettner E."/>
        </authorList>
    </citation>
    <scope>NUCLEOTIDE SEQUENCE</scope>
    <source>
        <strain evidence="1">VT-O1</strain>
    </source>
</reference>
<dbReference type="Proteomes" id="UP001148737">
    <property type="component" value="Unassembled WGS sequence"/>
</dbReference>